<proteinExistence type="predicted"/>
<dbReference type="SUPFAM" id="SSF90123">
    <property type="entry name" value="ABC transporter transmembrane region"/>
    <property type="match status" value="1"/>
</dbReference>
<organism evidence="6 7">
    <name type="scientific">Limosilactobacillus antri DSM 16041</name>
    <dbReference type="NCBI Taxonomy" id="525309"/>
    <lineage>
        <taxon>Bacteria</taxon>
        <taxon>Bacillati</taxon>
        <taxon>Bacillota</taxon>
        <taxon>Bacilli</taxon>
        <taxon>Lactobacillales</taxon>
        <taxon>Lactobacillaceae</taxon>
        <taxon>Limosilactobacillus</taxon>
    </lineage>
</organism>
<dbReference type="Gene3D" id="1.20.1560.10">
    <property type="entry name" value="ABC transporter type 1, transmembrane domain"/>
    <property type="match status" value="1"/>
</dbReference>
<evidence type="ECO:0000256" key="5">
    <source>
        <dbReference type="SAM" id="Phobius"/>
    </source>
</evidence>
<feature type="transmembrane region" description="Helical" evidence="5">
    <location>
        <begin position="30"/>
        <end position="50"/>
    </location>
</feature>
<comment type="subcellular location">
    <subcellularLocation>
        <location evidence="1">Cell membrane</location>
        <topology evidence="1">Multi-pass membrane protein</topology>
    </subcellularLocation>
</comment>
<keyword evidence="4 5" id="KW-0472">Membrane</keyword>
<evidence type="ECO:0000313" key="7">
    <source>
        <dbReference type="Proteomes" id="UP000051883"/>
    </source>
</evidence>
<feature type="transmembrane region" description="Helical" evidence="5">
    <location>
        <begin position="70"/>
        <end position="94"/>
    </location>
</feature>
<keyword evidence="2 5" id="KW-0812">Transmembrane</keyword>
<comment type="caution">
    <text evidence="6">The sequence shown here is derived from an EMBL/GenBank/DDBJ whole genome shotgun (WGS) entry which is preliminary data.</text>
</comment>
<keyword evidence="3 5" id="KW-1133">Transmembrane helix</keyword>
<evidence type="ECO:0000256" key="4">
    <source>
        <dbReference type="ARBA" id="ARBA00023136"/>
    </source>
</evidence>
<evidence type="ECO:0000256" key="2">
    <source>
        <dbReference type="ARBA" id="ARBA00022692"/>
    </source>
</evidence>
<reference evidence="6 7" key="1">
    <citation type="journal article" date="2015" name="Genome Announc.">
        <title>Expanding the biotechnology potential of lactobacilli through comparative genomics of 213 strains and associated genera.</title>
        <authorList>
            <person name="Sun Z."/>
            <person name="Harris H.M."/>
            <person name="McCann A."/>
            <person name="Guo C."/>
            <person name="Argimon S."/>
            <person name="Zhang W."/>
            <person name="Yang X."/>
            <person name="Jeffery I.B."/>
            <person name="Cooney J.C."/>
            <person name="Kagawa T.F."/>
            <person name="Liu W."/>
            <person name="Song Y."/>
            <person name="Salvetti E."/>
            <person name="Wrobel A."/>
            <person name="Rasinkangas P."/>
            <person name="Parkhill J."/>
            <person name="Rea M.C."/>
            <person name="O'Sullivan O."/>
            <person name="Ritari J."/>
            <person name="Douillard F.P."/>
            <person name="Paul Ross R."/>
            <person name="Yang R."/>
            <person name="Briner A.E."/>
            <person name="Felis G.E."/>
            <person name="de Vos W.M."/>
            <person name="Barrangou R."/>
            <person name="Klaenhammer T.R."/>
            <person name="Caufield P.W."/>
            <person name="Cui Y."/>
            <person name="Zhang H."/>
            <person name="O'Toole P.W."/>
        </authorList>
    </citation>
    <scope>NUCLEOTIDE SEQUENCE [LARGE SCALE GENOMIC DNA]</scope>
    <source>
        <strain evidence="6 7">DSM 16041</strain>
    </source>
</reference>
<protein>
    <recommendedName>
        <fullName evidence="8">ABC transmembrane type-1 domain-containing protein</fullName>
    </recommendedName>
</protein>
<gene>
    <name evidence="6" type="ORF">FC31_GL000721</name>
</gene>
<evidence type="ECO:0000256" key="1">
    <source>
        <dbReference type="ARBA" id="ARBA00004651"/>
    </source>
</evidence>
<keyword evidence="7" id="KW-1185">Reference proteome</keyword>
<sequence>MITNQIVDRGQGRFNFRSFFKLINQVQPKYWQFIVGIIIGLVATGINLWVPKMAQKLINSYNGQLDKQLVAETIVLFIAGTLISAVSGLILGVFGEHNAEFADLHAAILRGPGNHDYDGLEDDRDYLYCGAGSLPRRHADHEDCRPDWLAAPGRVGPFLGRFDHDPGRNSPSEGF</sequence>
<evidence type="ECO:0000313" key="6">
    <source>
        <dbReference type="EMBL" id="KRK60689.1"/>
    </source>
</evidence>
<name>A0ABR5P252_9LACO</name>
<dbReference type="Proteomes" id="UP000051883">
    <property type="component" value="Unassembled WGS sequence"/>
</dbReference>
<evidence type="ECO:0008006" key="8">
    <source>
        <dbReference type="Google" id="ProtNLM"/>
    </source>
</evidence>
<dbReference type="InterPro" id="IPR036640">
    <property type="entry name" value="ABC1_TM_sf"/>
</dbReference>
<accession>A0ABR5P252</accession>
<dbReference type="EMBL" id="AZDK01000002">
    <property type="protein sequence ID" value="KRK60689.1"/>
    <property type="molecule type" value="Genomic_DNA"/>
</dbReference>
<evidence type="ECO:0000256" key="3">
    <source>
        <dbReference type="ARBA" id="ARBA00022989"/>
    </source>
</evidence>